<proteinExistence type="inferred from homology"/>
<organism evidence="6 7">
    <name type="scientific">Rhodosorus marinus</name>
    <dbReference type="NCBI Taxonomy" id="101924"/>
    <lineage>
        <taxon>Eukaryota</taxon>
        <taxon>Rhodophyta</taxon>
        <taxon>Stylonematophyceae</taxon>
        <taxon>Stylonematales</taxon>
        <taxon>Stylonemataceae</taxon>
        <taxon>Rhodosorus</taxon>
    </lineage>
</organism>
<sequence>MPPGLADQVASARESPVEVAQAMKEMDIKLNKSIFEEAWGAVYTMYYDTTAGERWSADDWIDARSHVFDSGKLVFSSRERTHDAIRDIVSAIGDPYTRFLTPEEYRYELEARSDKVLNNAGIGLQLVDPFDGVDDLQILAPLPESPAERAGIHPGDYLEAIDDIDIAYAHMTPDEAIAVLRGPEGTPVSLTLRTDASDRKEILLNRRPLSMKAVRSEVVENELGKTGYVRIHLFTSRAREELVDNIRSMIVDGVDAIVIDVRNCLGGVFQEALVIASAFIDCPDCVLVQTLDGNGIERNHIVEKQRCVLPGVIVPTNIPMAVLVNGGSASSSEVLAVALKENGRATLIGERTFGKGLIQHSFVLRDGSAVTMTVAEYVTPRRHQHLQNKGARPDIACRAAPAKSATEDLCVDRASRALLLPRQTGVL</sequence>
<name>A0AAV8UPR5_9RHOD</name>
<dbReference type="NCBIfam" id="TIGR00225">
    <property type="entry name" value="prc"/>
    <property type="match status" value="1"/>
</dbReference>
<dbReference type="CDD" id="cd06782">
    <property type="entry name" value="cpPDZ_CPP-like"/>
    <property type="match status" value="1"/>
</dbReference>
<dbReference type="GO" id="GO:0004175">
    <property type="term" value="F:endopeptidase activity"/>
    <property type="evidence" value="ECO:0007669"/>
    <property type="project" value="TreeGrafter"/>
</dbReference>
<accession>A0AAV8UPR5</accession>
<comment type="similarity">
    <text evidence="1">Belongs to the peptidase S41A family.</text>
</comment>
<evidence type="ECO:0000313" key="6">
    <source>
        <dbReference type="EMBL" id="KAJ8904530.1"/>
    </source>
</evidence>
<reference evidence="6 7" key="1">
    <citation type="journal article" date="2023" name="Nat. Commun.">
        <title>Origin of minicircular mitochondrial genomes in red algae.</title>
        <authorList>
            <person name="Lee Y."/>
            <person name="Cho C.H."/>
            <person name="Lee Y.M."/>
            <person name="Park S.I."/>
            <person name="Yang J.H."/>
            <person name="West J.A."/>
            <person name="Bhattacharya D."/>
            <person name="Yoon H.S."/>
        </authorList>
    </citation>
    <scope>NUCLEOTIDE SEQUENCE [LARGE SCALE GENOMIC DNA]</scope>
    <source>
        <strain evidence="6 7">CCMP1338</strain>
        <tissue evidence="6">Whole cell</tissue>
    </source>
</reference>
<keyword evidence="3" id="KW-0378">Hydrolase</keyword>
<keyword evidence="4" id="KW-0720">Serine protease</keyword>
<dbReference type="Gene3D" id="3.90.226.10">
    <property type="entry name" value="2-enoyl-CoA Hydratase, Chain A, domain 1"/>
    <property type="match status" value="1"/>
</dbReference>
<dbReference type="GO" id="GO:0008236">
    <property type="term" value="F:serine-type peptidase activity"/>
    <property type="evidence" value="ECO:0007669"/>
    <property type="project" value="UniProtKB-KW"/>
</dbReference>
<gene>
    <name evidence="6" type="ORF">NDN08_001048</name>
</gene>
<dbReference type="InterPro" id="IPR029045">
    <property type="entry name" value="ClpP/crotonase-like_dom_sf"/>
</dbReference>
<dbReference type="AlphaFoldDB" id="A0AAV8UPR5"/>
<dbReference type="CDD" id="cd07560">
    <property type="entry name" value="Peptidase_S41_CPP"/>
    <property type="match status" value="1"/>
</dbReference>
<evidence type="ECO:0000313" key="7">
    <source>
        <dbReference type="Proteomes" id="UP001157974"/>
    </source>
</evidence>
<dbReference type="GO" id="GO:0006508">
    <property type="term" value="P:proteolysis"/>
    <property type="evidence" value="ECO:0007669"/>
    <property type="project" value="UniProtKB-KW"/>
</dbReference>
<dbReference type="SMART" id="SM00245">
    <property type="entry name" value="TSPc"/>
    <property type="match status" value="1"/>
</dbReference>
<dbReference type="Gene3D" id="2.30.42.10">
    <property type="match status" value="1"/>
</dbReference>
<evidence type="ECO:0000256" key="3">
    <source>
        <dbReference type="ARBA" id="ARBA00022801"/>
    </source>
</evidence>
<comment type="caution">
    <text evidence="6">The sequence shown here is derived from an EMBL/GenBank/DDBJ whole genome shotgun (WGS) entry which is preliminary data.</text>
</comment>
<dbReference type="SMART" id="SM00228">
    <property type="entry name" value="PDZ"/>
    <property type="match status" value="1"/>
</dbReference>
<keyword evidence="7" id="KW-1185">Reference proteome</keyword>
<dbReference type="PANTHER" id="PTHR32060">
    <property type="entry name" value="TAIL-SPECIFIC PROTEASE"/>
    <property type="match status" value="1"/>
</dbReference>
<dbReference type="InterPro" id="IPR036034">
    <property type="entry name" value="PDZ_sf"/>
</dbReference>
<evidence type="ECO:0000256" key="4">
    <source>
        <dbReference type="ARBA" id="ARBA00022825"/>
    </source>
</evidence>
<keyword evidence="2" id="KW-0645">Protease</keyword>
<protein>
    <recommendedName>
        <fullName evidence="5">PDZ domain-containing protein</fullName>
    </recommendedName>
</protein>
<feature type="domain" description="PDZ" evidence="5">
    <location>
        <begin position="106"/>
        <end position="181"/>
    </location>
</feature>
<dbReference type="PANTHER" id="PTHR32060:SF22">
    <property type="entry name" value="CARBOXYL-TERMINAL-PROCESSING PEPTIDASE 3, CHLOROPLASTIC"/>
    <property type="match status" value="1"/>
</dbReference>
<dbReference type="InterPro" id="IPR001478">
    <property type="entry name" value="PDZ"/>
</dbReference>
<evidence type="ECO:0000256" key="2">
    <source>
        <dbReference type="ARBA" id="ARBA00022670"/>
    </source>
</evidence>
<evidence type="ECO:0000259" key="5">
    <source>
        <dbReference type="PROSITE" id="PS50106"/>
    </source>
</evidence>
<dbReference type="SUPFAM" id="SSF50156">
    <property type="entry name" value="PDZ domain-like"/>
    <property type="match status" value="1"/>
</dbReference>
<dbReference type="Pfam" id="PF03572">
    <property type="entry name" value="Peptidase_S41"/>
    <property type="match status" value="1"/>
</dbReference>
<dbReference type="InterPro" id="IPR005151">
    <property type="entry name" value="Tail-specific_protease"/>
</dbReference>
<dbReference type="SUPFAM" id="SSF52096">
    <property type="entry name" value="ClpP/crotonase"/>
    <property type="match status" value="1"/>
</dbReference>
<dbReference type="Pfam" id="PF17820">
    <property type="entry name" value="PDZ_6"/>
    <property type="match status" value="1"/>
</dbReference>
<dbReference type="PROSITE" id="PS50106">
    <property type="entry name" value="PDZ"/>
    <property type="match status" value="1"/>
</dbReference>
<dbReference type="Gene3D" id="3.30.750.44">
    <property type="match status" value="1"/>
</dbReference>
<dbReference type="EMBL" id="JAMWBK010000005">
    <property type="protein sequence ID" value="KAJ8904530.1"/>
    <property type="molecule type" value="Genomic_DNA"/>
</dbReference>
<dbReference type="InterPro" id="IPR004447">
    <property type="entry name" value="Peptidase_S41A"/>
</dbReference>
<evidence type="ECO:0000256" key="1">
    <source>
        <dbReference type="ARBA" id="ARBA00009179"/>
    </source>
</evidence>
<dbReference type="InterPro" id="IPR041489">
    <property type="entry name" value="PDZ_6"/>
</dbReference>
<dbReference type="Proteomes" id="UP001157974">
    <property type="component" value="Unassembled WGS sequence"/>
</dbReference>